<gene>
    <name evidence="2" type="ORF">GCM10012275_19680</name>
</gene>
<dbReference type="PROSITE" id="PS51664">
    <property type="entry name" value="YCAO"/>
    <property type="match status" value="1"/>
</dbReference>
<accession>A0A8J3CD60</accession>
<name>A0A8J3CD60_9PSEU</name>
<dbReference type="RefSeq" id="WP_189056188.1">
    <property type="nucleotide sequence ID" value="NZ_BMMK01000007.1"/>
</dbReference>
<comment type="caution">
    <text evidence="2">The sequence shown here is derived from an EMBL/GenBank/DDBJ whole genome shotgun (WGS) entry which is preliminary data.</text>
</comment>
<keyword evidence="3" id="KW-1185">Reference proteome</keyword>
<reference evidence="2" key="1">
    <citation type="journal article" date="2014" name="Int. J. Syst. Evol. Microbiol.">
        <title>Complete genome sequence of Corynebacterium casei LMG S-19264T (=DSM 44701T), isolated from a smear-ripened cheese.</title>
        <authorList>
            <consortium name="US DOE Joint Genome Institute (JGI-PGF)"/>
            <person name="Walter F."/>
            <person name="Albersmeier A."/>
            <person name="Kalinowski J."/>
            <person name="Ruckert C."/>
        </authorList>
    </citation>
    <scope>NUCLEOTIDE SEQUENCE</scope>
    <source>
        <strain evidence="2">CGMCC 4.5737</strain>
    </source>
</reference>
<protein>
    <recommendedName>
        <fullName evidence="1">YcaO domain-containing protein</fullName>
    </recommendedName>
</protein>
<dbReference type="Proteomes" id="UP000637578">
    <property type="component" value="Unassembled WGS sequence"/>
</dbReference>
<dbReference type="EMBL" id="BMMK01000007">
    <property type="protein sequence ID" value="GGM48847.1"/>
    <property type="molecule type" value="Genomic_DNA"/>
</dbReference>
<proteinExistence type="predicted"/>
<reference evidence="2" key="2">
    <citation type="submission" date="2020-09" db="EMBL/GenBank/DDBJ databases">
        <authorList>
            <person name="Sun Q."/>
            <person name="Zhou Y."/>
        </authorList>
    </citation>
    <scope>NUCLEOTIDE SEQUENCE</scope>
    <source>
        <strain evidence="2">CGMCC 4.5737</strain>
    </source>
</reference>
<dbReference type="InterPro" id="IPR003776">
    <property type="entry name" value="YcaO-like_dom"/>
</dbReference>
<sequence>MPEQVNSASAKVYFHGTHRVRSPEETWETIEPILSTFGITRIADVTGLDIVGIPVYTAYRPLARTLSVSQGKGSTSLSARISAAMEAIELWHAEYAWTRPDIRSAPAADLNLPYQLDQLGNLAQSLLNDHVPLDWSVARGVRSGTEVPVPFSLVHLALTPSPTWTPSGLASSSNGLASGNSYQEAVAHAFYEVIERDAIAQLTSSGRDGRITVDPATVSDPTCAELIAKILSNGMFFEIALVPNRWRIPCFVAHLWSQDFPTLAAGAGAHSAPGVALSRAVTEAAQSRLTAISGSREDLAPMYSHVRRGEVTEPAPAPDLVPFAEVTGSFTVGFDDVGAEVAWLGSTVEAQAGTEPVVLDLSTRRDFAVVKLICPGLSAPPGHDIPFAVRRALPRTS</sequence>
<dbReference type="NCBIfam" id="TIGR00702">
    <property type="entry name" value="YcaO-type kinase domain"/>
    <property type="match status" value="1"/>
</dbReference>
<dbReference type="PANTHER" id="PTHR37809:SF1">
    <property type="entry name" value="RIBOSOMAL PROTEIN S12 METHYLTHIOTRANSFERASE ACCESSORY FACTOR YCAO"/>
    <property type="match status" value="1"/>
</dbReference>
<dbReference type="Gene3D" id="3.30.160.660">
    <property type="match status" value="1"/>
</dbReference>
<dbReference type="AlphaFoldDB" id="A0A8J3CD60"/>
<dbReference type="Pfam" id="PF02624">
    <property type="entry name" value="YcaO"/>
    <property type="match status" value="1"/>
</dbReference>
<dbReference type="PANTHER" id="PTHR37809">
    <property type="entry name" value="RIBOSOMAL PROTEIN S12 METHYLTHIOTRANSFERASE ACCESSORY FACTOR YCAO"/>
    <property type="match status" value="1"/>
</dbReference>
<evidence type="ECO:0000313" key="2">
    <source>
        <dbReference type="EMBL" id="GGM48847.1"/>
    </source>
</evidence>
<evidence type="ECO:0000259" key="1">
    <source>
        <dbReference type="PROSITE" id="PS51664"/>
    </source>
</evidence>
<organism evidence="2 3">
    <name type="scientific">Longimycelium tulufanense</name>
    <dbReference type="NCBI Taxonomy" id="907463"/>
    <lineage>
        <taxon>Bacteria</taxon>
        <taxon>Bacillati</taxon>
        <taxon>Actinomycetota</taxon>
        <taxon>Actinomycetes</taxon>
        <taxon>Pseudonocardiales</taxon>
        <taxon>Pseudonocardiaceae</taxon>
        <taxon>Longimycelium</taxon>
    </lineage>
</organism>
<evidence type="ECO:0000313" key="3">
    <source>
        <dbReference type="Proteomes" id="UP000637578"/>
    </source>
</evidence>
<feature type="domain" description="YcaO" evidence="1">
    <location>
        <begin position="71"/>
        <end position="397"/>
    </location>
</feature>